<protein>
    <submittedName>
        <fullName evidence="7">BZIP Maf transcription factor</fullName>
    </submittedName>
</protein>
<dbReference type="EMBL" id="MU826828">
    <property type="protein sequence ID" value="KAJ7374332.1"/>
    <property type="molecule type" value="Genomic_DNA"/>
</dbReference>
<evidence type="ECO:0000256" key="5">
    <source>
        <dbReference type="SAM" id="MobiDB-lite"/>
    </source>
</evidence>
<feature type="region of interest" description="Disordered" evidence="5">
    <location>
        <begin position="138"/>
        <end position="190"/>
    </location>
</feature>
<dbReference type="SMART" id="SM00338">
    <property type="entry name" value="BRLZ"/>
    <property type="match status" value="1"/>
</dbReference>
<dbReference type="InterPro" id="IPR046347">
    <property type="entry name" value="bZIP_sf"/>
</dbReference>
<dbReference type="Pfam" id="PF00170">
    <property type="entry name" value="bZIP_1"/>
    <property type="match status" value="1"/>
</dbReference>
<dbReference type="GO" id="GO:0000981">
    <property type="term" value="F:DNA-binding transcription factor activity, RNA polymerase II-specific"/>
    <property type="evidence" value="ECO:0007669"/>
    <property type="project" value="TreeGrafter"/>
</dbReference>
<evidence type="ECO:0000256" key="1">
    <source>
        <dbReference type="ARBA" id="ARBA00023015"/>
    </source>
</evidence>
<dbReference type="PROSITE" id="PS00036">
    <property type="entry name" value="BZIP_BASIC"/>
    <property type="match status" value="1"/>
</dbReference>
<feature type="compositionally biased region" description="Basic and acidic residues" evidence="5">
    <location>
        <begin position="60"/>
        <end position="69"/>
    </location>
</feature>
<dbReference type="SUPFAM" id="SSF57959">
    <property type="entry name" value="Leucine zipper domain"/>
    <property type="match status" value="1"/>
</dbReference>
<gene>
    <name evidence="7" type="primary">FOSL2</name>
    <name evidence="7" type="ORF">OS493_007420</name>
</gene>
<evidence type="ECO:0000313" key="7">
    <source>
        <dbReference type="EMBL" id="KAJ7374332.1"/>
    </source>
</evidence>
<evidence type="ECO:0000313" key="8">
    <source>
        <dbReference type="Proteomes" id="UP001163046"/>
    </source>
</evidence>
<dbReference type="Gene3D" id="1.20.5.170">
    <property type="match status" value="1"/>
</dbReference>
<feature type="domain" description="BZIP" evidence="6">
    <location>
        <begin position="77"/>
        <end position="140"/>
    </location>
</feature>
<feature type="coiled-coil region" evidence="4">
    <location>
        <begin position="102"/>
        <end position="136"/>
    </location>
</feature>
<reference evidence="7" key="1">
    <citation type="submission" date="2023-01" db="EMBL/GenBank/DDBJ databases">
        <title>Genome assembly of the deep-sea coral Lophelia pertusa.</title>
        <authorList>
            <person name="Herrera S."/>
            <person name="Cordes E."/>
        </authorList>
    </citation>
    <scope>NUCLEOTIDE SEQUENCE</scope>
    <source>
        <strain evidence="7">USNM1676648</strain>
        <tissue evidence="7">Polyp</tissue>
    </source>
</reference>
<evidence type="ECO:0000256" key="3">
    <source>
        <dbReference type="ARBA" id="ARBA00023163"/>
    </source>
</evidence>
<feature type="compositionally biased region" description="Low complexity" evidence="5">
    <location>
        <begin position="13"/>
        <end position="23"/>
    </location>
</feature>
<dbReference type="InterPro" id="IPR000837">
    <property type="entry name" value="AP-1"/>
</dbReference>
<dbReference type="Proteomes" id="UP001163046">
    <property type="component" value="Unassembled WGS sequence"/>
</dbReference>
<accession>A0A9W9Z3E7</accession>
<feature type="compositionally biased region" description="Polar residues" evidence="5">
    <location>
        <begin position="150"/>
        <end position="190"/>
    </location>
</feature>
<keyword evidence="2" id="KW-0238">DNA-binding</keyword>
<dbReference type="PRINTS" id="PR00042">
    <property type="entry name" value="LEUZIPPRFOS"/>
</dbReference>
<keyword evidence="8" id="KW-1185">Reference proteome</keyword>
<dbReference type="CDD" id="cd14699">
    <property type="entry name" value="bZIP_Fos_like"/>
    <property type="match status" value="1"/>
</dbReference>
<dbReference type="PANTHER" id="PTHR23351:SF24">
    <property type="entry name" value="ACTIVATING TRANSCRIPTION FACTOR 3-RELATED"/>
    <property type="match status" value="1"/>
</dbReference>
<keyword evidence="4" id="KW-0175">Coiled coil</keyword>
<evidence type="ECO:0000256" key="2">
    <source>
        <dbReference type="ARBA" id="ARBA00023125"/>
    </source>
</evidence>
<feature type="region of interest" description="Disordered" evidence="5">
    <location>
        <begin position="52"/>
        <end position="84"/>
    </location>
</feature>
<dbReference type="PROSITE" id="PS50217">
    <property type="entry name" value="BZIP"/>
    <property type="match status" value="1"/>
</dbReference>
<feature type="region of interest" description="Disordered" evidence="5">
    <location>
        <begin position="1"/>
        <end position="23"/>
    </location>
</feature>
<dbReference type="PANTHER" id="PTHR23351">
    <property type="entry name" value="FOS TRANSCRIPTION FACTOR-RELATED"/>
    <property type="match status" value="1"/>
</dbReference>
<keyword evidence="3" id="KW-0804">Transcription</keyword>
<organism evidence="7 8">
    <name type="scientific">Desmophyllum pertusum</name>
    <dbReference type="NCBI Taxonomy" id="174260"/>
    <lineage>
        <taxon>Eukaryota</taxon>
        <taxon>Metazoa</taxon>
        <taxon>Cnidaria</taxon>
        <taxon>Anthozoa</taxon>
        <taxon>Hexacorallia</taxon>
        <taxon>Scleractinia</taxon>
        <taxon>Caryophylliina</taxon>
        <taxon>Caryophylliidae</taxon>
        <taxon>Desmophyllum</taxon>
    </lineage>
</organism>
<evidence type="ECO:0000259" key="6">
    <source>
        <dbReference type="PROSITE" id="PS50217"/>
    </source>
</evidence>
<keyword evidence="1" id="KW-0805">Transcription regulation</keyword>
<dbReference type="GO" id="GO:0000978">
    <property type="term" value="F:RNA polymerase II cis-regulatory region sequence-specific DNA binding"/>
    <property type="evidence" value="ECO:0007669"/>
    <property type="project" value="TreeGrafter"/>
</dbReference>
<dbReference type="OrthoDB" id="2596881at2759"/>
<sequence length="190" mass="21327">MPVPYHLDESDSDSIVSSEDAASYTELMPMTTSSATDEVKLGLRNAIKTRRVAQGLDGMPHLEAKRPKLEALSNEEEEKRRVRRERNKVAAFKCRLRRKEHMQKLQDESDDLNADNSSLERELVALKAQKEELEKMFRSHNCVLKDTTSKENTTTEQSSDAKSPQSCSTEVAKSNEPSTPTSPMAESVNA</sequence>
<name>A0A9W9Z3E7_9CNID</name>
<proteinExistence type="predicted"/>
<dbReference type="InterPro" id="IPR004827">
    <property type="entry name" value="bZIP"/>
</dbReference>
<evidence type="ECO:0000256" key="4">
    <source>
        <dbReference type="SAM" id="Coils"/>
    </source>
</evidence>
<dbReference type="GO" id="GO:0005634">
    <property type="term" value="C:nucleus"/>
    <property type="evidence" value="ECO:0007669"/>
    <property type="project" value="TreeGrafter"/>
</dbReference>
<comment type="caution">
    <text evidence="7">The sequence shown here is derived from an EMBL/GenBank/DDBJ whole genome shotgun (WGS) entry which is preliminary data.</text>
</comment>
<dbReference type="AlphaFoldDB" id="A0A9W9Z3E7"/>